<proteinExistence type="predicted"/>
<dbReference type="InterPro" id="IPR052509">
    <property type="entry name" value="Metal_resp_DNA-bind_regulator"/>
</dbReference>
<name>B9KA32_THENN</name>
<dbReference type="Gene3D" id="1.10.10.10">
    <property type="entry name" value="Winged helix-like DNA-binding domain superfamily/Winged helix DNA-binding domain"/>
    <property type="match status" value="1"/>
</dbReference>
<protein>
    <submittedName>
        <fullName evidence="3">Transcriptional regulator, PadR-like family</fullName>
    </submittedName>
</protein>
<evidence type="ECO:0000259" key="2">
    <source>
        <dbReference type="Pfam" id="PF03551"/>
    </source>
</evidence>
<dbReference type="SUPFAM" id="SSF46785">
    <property type="entry name" value="Winged helix' DNA-binding domain"/>
    <property type="match status" value="1"/>
</dbReference>
<feature type="coiled-coil region" evidence="1">
    <location>
        <begin position="87"/>
        <end position="117"/>
    </location>
</feature>
<dbReference type="KEGG" id="tna:CTN_1639"/>
<dbReference type="PANTHER" id="PTHR33169:SF14">
    <property type="entry name" value="TRANSCRIPTIONAL REGULATOR RV3488"/>
    <property type="match status" value="1"/>
</dbReference>
<keyword evidence="1" id="KW-0175">Coiled coil</keyword>
<dbReference type="RefSeq" id="WP_012311383.1">
    <property type="nucleotide sequence ID" value="NC_011978.1"/>
</dbReference>
<evidence type="ECO:0000313" key="3">
    <source>
        <dbReference type="EMBL" id="ACM23815.1"/>
    </source>
</evidence>
<dbReference type="EMBL" id="CP000916">
    <property type="protein sequence ID" value="ACM23815.1"/>
    <property type="molecule type" value="Genomic_DNA"/>
</dbReference>
<accession>B9KA32</accession>
<evidence type="ECO:0000313" key="4">
    <source>
        <dbReference type="Proteomes" id="UP000000445"/>
    </source>
</evidence>
<dbReference type="STRING" id="309803.CTN_1639"/>
<dbReference type="PANTHER" id="PTHR33169">
    <property type="entry name" value="PADR-FAMILY TRANSCRIPTIONAL REGULATOR"/>
    <property type="match status" value="1"/>
</dbReference>
<gene>
    <name evidence="3" type="ordered locus">CTN_1639</name>
</gene>
<dbReference type="InterPro" id="IPR036388">
    <property type="entry name" value="WH-like_DNA-bd_sf"/>
</dbReference>
<dbReference type="Pfam" id="PF03551">
    <property type="entry name" value="PadR"/>
    <property type="match status" value="1"/>
</dbReference>
<keyword evidence="4" id="KW-1185">Reference proteome</keyword>
<organism evidence="3 4">
    <name type="scientific">Thermotoga neapolitana (strain ATCC 49049 / DSM 4359 / NBRC 107923 / NS-E)</name>
    <dbReference type="NCBI Taxonomy" id="309803"/>
    <lineage>
        <taxon>Bacteria</taxon>
        <taxon>Thermotogati</taxon>
        <taxon>Thermotogota</taxon>
        <taxon>Thermotogae</taxon>
        <taxon>Thermotogales</taxon>
        <taxon>Thermotogaceae</taxon>
        <taxon>Thermotoga</taxon>
    </lineage>
</organism>
<dbReference type="AlphaFoldDB" id="B9KA32"/>
<feature type="domain" description="Transcription regulator PadR N-terminal" evidence="2">
    <location>
        <begin position="18"/>
        <end position="92"/>
    </location>
</feature>
<sequence>MRFRGGRGIHGWWLASVLLLLIAEEPSHGYELAEKLSDFGIEVPGIGHMGNIYRVLASLEEGGLVQTEWDTSVSPPRKVYRITPRGKMYLRETLKNLEEMKERIEMLERRIKKALQE</sequence>
<reference evidence="3 4" key="1">
    <citation type="journal article" date="2009" name="Biosci. Biotechnol. Biochem.">
        <title>WeGAS: a web-based microbial genome annotation system.</title>
        <authorList>
            <person name="Lee D."/>
            <person name="Seo H."/>
            <person name="Park C."/>
            <person name="Park K."/>
        </authorList>
    </citation>
    <scope>NUCLEOTIDE SEQUENCE [LARGE SCALE GENOMIC DNA]</scope>
    <source>
        <strain evidence="4">ATCC 49049 / DSM 4359 / NBRC 107923 / NS-E</strain>
    </source>
</reference>
<dbReference type="HOGENOM" id="CLU_063440_3_2_0"/>
<dbReference type="InterPro" id="IPR036390">
    <property type="entry name" value="WH_DNA-bd_sf"/>
</dbReference>
<evidence type="ECO:0000256" key="1">
    <source>
        <dbReference type="SAM" id="Coils"/>
    </source>
</evidence>
<dbReference type="eggNOG" id="COG1695">
    <property type="taxonomic scope" value="Bacteria"/>
</dbReference>
<dbReference type="InterPro" id="IPR005149">
    <property type="entry name" value="Tscrpt_reg_PadR_N"/>
</dbReference>
<dbReference type="Proteomes" id="UP000000445">
    <property type="component" value="Chromosome"/>
</dbReference>